<dbReference type="InterPro" id="IPR001853">
    <property type="entry name" value="DSBA-like_thioredoxin_dom"/>
</dbReference>
<gene>
    <name evidence="3" type="ORF">J2Z75_002973</name>
</gene>
<dbReference type="Proteomes" id="UP000823786">
    <property type="component" value="Unassembled WGS sequence"/>
</dbReference>
<name>A0ABS4ENE0_9HYPH</name>
<dbReference type="SUPFAM" id="SSF52833">
    <property type="entry name" value="Thioredoxin-like"/>
    <property type="match status" value="1"/>
</dbReference>
<evidence type="ECO:0000313" key="4">
    <source>
        <dbReference type="Proteomes" id="UP000823786"/>
    </source>
</evidence>
<dbReference type="InterPro" id="IPR036249">
    <property type="entry name" value="Thioredoxin-like_sf"/>
</dbReference>
<keyword evidence="4" id="KW-1185">Reference proteome</keyword>
<dbReference type="RefSeq" id="WP_209853512.1">
    <property type="nucleotide sequence ID" value="NZ_JAGGJV010000005.1"/>
</dbReference>
<organism evidence="3 4">
    <name type="scientific">Rhizobium herbae</name>
    <dbReference type="NCBI Taxonomy" id="508661"/>
    <lineage>
        <taxon>Bacteria</taxon>
        <taxon>Pseudomonadati</taxon>
        <taxon>Pseudomonadota</taxon>
        <taxon>Alphaproteobacteria</taxon>
        <taxon>Hyphomicrobiales</taxon>
        <taxon>Rhizobiaceae</taxon>
        <taxon>Rhizobium/Agrobacterium group</taxon>
        <taxon>Rhizobium</taxon>
    </lineage>
</organism>
<sequence>MSGKVHVTYLFDPLCGWCYGASLLLGQLGAAADLTVVLAPTGLFSGSGARPMDEQFAAYAWSNDQRIASLTGQQFTDAYRSQVLARGGMLDSGPATLALTAVALTAPERECDALRAIQEARYVSGRDVTDMSELRNMLESAGLMAAADRLASADPDLLAANRQRMASARALMREFAVNGVPALIVDDGTRRKLLKAQDLFGDGDLVSKLSTTGMPPSRAARENHP</sequence>
<evidence type="ECO:0000313" key="3">
    <source>
        <dbReference type="EMBL" id="MBP1859456.1"/>
    </source>
</evidence>
<dbReference type="Pfam" id="PF01323">
    <property type="entry name" value="DSBA"/>
    <property type="match status" value="1"/>
</dbReference>
<dbReference type="Gene3D" id="3.40.30.10">
    <property type="entry name" value="Glutaredoxin"/>
    <property type="match status" value="1"/>
</dbReference>
<feature type="domain" description="DSBA-like thioredoxin" evidence="2">
    <location>
        <begin position="9"/>
        <end position="188"/>
    </location>
</feature>
<dbReference type="EMBL" id="JAGGJV010000005">
    <property type="protein sequence ID" value="MBP1859456.1"/>
    <property type="molecule type" value="Genomic_DNA"/>
</dbReference>
<comment type="caution">
    <text evidence="3">The sequence shown here is derived from an EMBL/GenBank/DDBJ whole genome shotgun (WGS) entry which is preliminary data.</text>
</comment>
<accession>A0ABS4ENE0</accession>
<reference evidence="3 4" key="1">
    <citation type="submission" date="2021-03" db="EMBL/GenBank/DDBJ databases">
        <title>Genomic Encyclopedia of Type Strains, Phase IV (KMG-IV): sequencing the most valuable type-strain genomes for metagenomic binning, comparative biology and taxonomic classification.</title>
        <authorList>
            <person name="Goeker M."/>
        </authorList>
    </citation>
    <scope>NUCLEOTIDE SEQUENCE [LARGE SCALE GENOMIC DNA]</scope>
    <source>
        <strain evidence="3 4">DSM 26427</strain>
    </source>
</reference>
<dbReference type="CDD" id="cd03025">
    <property type="entry name" value="DsbA_FrnE_like"/>
    <property type="match status" value="1"/>
</dbReference>
<feature type="region of interest" description="Disordered" evidence="1">
    <location>
        <begin position="205"/>
        <end position="225"/>
    </location>
</feature>
<proteinExistence type="predicted"/>
<evidence type="ECO:0000256" key="1">
    <source>
        <dbReference type="SAM" id="MobiDB-lite"/>
    </source>
</evidence>
<evidence type="ECO:0000259" key="2">
    <source>
        <dbReference type="Pfam" id="PF01323"/>
    </source>
</evidence>
<protein>
    <recommendedName>
        <fullName evidence="2">DSBA-like thioredoxin domain-containing protein</fullName>
    </recommendedName>
</protein>